<proteinExistence type="predicted"/>
<dbReference type="AlphaFoldDB" id="A0AAD4F3U0"/>
<reference evidence="2" key="1">
    <citation type="submission" date="2023-02" db="EMBL/GenBank/DDBJ databases">
        <authorList>
            <person name="Palmer J.M."/>
        </authorList>
    </citation>
    <scope>NUCLEOTIDE SEQUENCE</scope>
    <source>
        <strain evidence="2">FW57</strain>
    </source>
</reference>
<accession>A0AAD4F3U0</accession>
<organism evidence="2 3">
    <name type="scientific">Staphylotrichum longicolle</name>
    <dbReference type="NCBI Taxonomy" id="669026"/>
    <lineage>
        <taxon>Eukaryota</taxon>
        <taxon>Fungi</taxon>
        <taxon>Dikarya</taxon>
        <taxon>Ascomycota</taxon>
        <taxon>Pezizomycotina</taxon>
        <taxon>Sordariomycetes</taxon>
        <taxon>Sordariomycetidae</taxon>
        <taxon>Sordariales</taxon>
        <taxon>Chaetomiaceae</taxon>
        <taxon>Staphylotrichum</taxon>
    </lineage>
</organism>
<keyword evidence="1" id="KW-0812">Transmembrane</keyword>
<keyword evidence="3" id="KW-1185">Reference proteome</keyword>
<feature type="transmembrane region" description="Helical" evidence="1">
    <location>
        <begin position="163"/>
        <end position="184"/>
    </location>
</feature>
<feature type="transmembrane region" description="Helical" evidence="1">
    <location>
        <begin position="55"/>
        <end position="73"/>
    </location>
</feature>
<keyword evidence="1" id="KW-0472">Membrane</keyword>
<evidence type="ECO:0000313" key="2">
    <source>
        <dbReference type="EMBL" id="KAG7292160.1"/>
    </source>
</evidence>
<gene>
    <name evidence="2" type="ORF">NEMBOFW57_002195</name>
</gene>
<evidence type="ECO:0000313" key="3">
    <source>
        <dbReference type="Proteomes" id="UP001197093"/>
    </source>
</evidence>
<feature type="transmembrane region" description="Helical" evidence="1">
    <location>
        <begin position="298"/>
        <end position="320"/>
    </location>
</feature>
<evidence type="ECO:0000256" key="1">
    <source>
        <dbReference type="SAM" id="Phobius"/>
    </source>
</evidence>
<name>A0AAD4F3U0_9PEZI</name>
<dbReference type="Proteomes" id="UP001197093">
    <property type="component" value="Unassembled WGS sequence"/>
</dbReference>
<feature type="transmembrane region" description="Helical" evidence="1">
    <location>
        <begin position="332"/>
        <end position="353"/>
    </location>
</feature>
<feature type="transmembrane region" description="Helical" evidence="1">
    <location>
        <begin position="258"/>
        <end position="278"/>
    </location>
</feature>
<feature type="transmembrane region" description="Helical" evidence="1">
    <location>
        <begin position="125"/>
        <end position="143"/>
    </location>
</feature>
<keyword evidence="1" id="KW-1133">Transmembrane helix</keyword>
<dbReference type="EMBL" id="JAHCVI010000001">
    <property type="protein sequence ID" value="KAG7292160.1"/>
    <property type="molecule type" value="Genomic_DNA"/>
</dbReference>
<protein>
    <submittedName>
        <fullName evidence="2">Uncharacterized protein</fullName>
    </submittedName>
</protein>
<comment type="caution">
    <text evidence="2">The sequence shown here is derived from an EMBL/GenBank/DDBJ whole genome shotgun (WGS) entry which is preliminary data.</text>
</comment>
<sequence>MAPLNAETYGIHLQSQNIQFNEWLAQLTQCLAPWATHVLVGVPTIVNLTDEPIPWHWYIPLYNPISILWRYLVICDRRLRCREWTPGRMAATCTMFWDGKRWSSTELEAEEHLDRLRKPPPYTRTPILSVPMLGTMVVLIQGSQALYELVKVSSSGVLLTQGVASVFFFIAVASLFRLAPAFWITQDFAFRDGRGSIGCDEGPRAPVPALELSELRMRAASPCIESSHSNGTIPTAEGAADSAPKPMPFEGQMHPKAIVWRTAVMSLIFAIFVSQIYHIAHGFASSRSSPASTIALHILYHSLMGVMVILFPYFLCRGGADDVAIACMNSTWYTAWTVVWYLGAATVIAINALEMRRTHCGAYTTYLPSAEMDERLCRYFT</sequence>